<keyword evidence="3" id="KW-1185">Reference proteome</keyword>
<evidence type="ECO:0000313" key="3">
    <source>
        <dbReference type="Proteomes" id="UP000677457"/>
    </source>
</evidence>
<reference evidence="2 3" key="1">
    <citation type="submission" date="2021-03" db="EMBL/GenBank/DDBJ databases">
        <title>Whole genome shotgun sequence of Salinispora arenicola NBRC 105043.</title>
        <authorList>
            <person name="Komaki H."/>
            <person name="Tamura T."/>
        </authorList>
    </citation>
    <scope>NUCLEOTIDE SEQUENCE [LARGE SCALE GENOMIC DNA]</scope>
    <source>
        <strain evidence="2 3">NBRC 105043</strain>
    </source>
</reference>
<feature type="region of interest" description="Disordered" evidence="1">
    <location>
        <begin position="80"/>
        <end position="114"/>
    </location>
</feature>
<name>A0ABQ4K0S3_SALAC</name>
<protein>
    <recommendedName>
        <fullName evidence="4">Secreted protein</fullName>
    </recommendedName>
</protein>
<gene>
    <name evidence="2" type="ORF">Sar04_48120</name>
</gene>
<evidence type="ECO:0000313" key="2">
    <source>
        <dbReference type="EMBL" id="GIM88076.1"/>
    </source>
</evidence>
<organism evidence="2 3">
    <name type="scientific">Salinispora arenicola</name>
    <dbReference type="NCBI Taxonomy" id="168697"/>
    <lineage>
        <taxon>Bacteria</taxon>
        <taxon>Bacillati</taxon>
        <taxon>Actinomycetota</taxon>
        <taxon>Actinomycetes</taxon>
        <taxon>Micromonosporales</taxon>
        <taxon>Micromonosporaceae</taxon>
        <taxon>Salinispora</taxon>
    </lineage>
</organism>
<evidence type="ECO:0000256" key="1">
    <source>
        <dbReference type="SAM" id="MobiDB-lite"/>
    </source>
</evidence>
<dbReference type="EMBL" id="BOQM01000058">
    <property type="protein sequence ID" value="GIM88076.1"/>
    <property type="molecule type" value="Genomic_DNA"/>
</dbReference>
<sequence>MNERRALAAGSVPSHFDLPRLRGAVVLALLCIDPAAGSPRAFAVRQQQDYRKPLDPHSSHGVCWAHIRSRGVGVTHRTALGPHRQDVPHGTAQPGAGEASPSKPGGFTLVELPI</sequence>
<dbReference type="Proteomes" id="UP000677457">
    <property type="component" value="Unassembled WGS sequence"/>
</dbReference>
<proteinExistence type="predicted"/>
<evidence type="ECO:0008006" key="4">
    <source>
        <dbReference type="Google" id="ProtNLM"/>
    </source>
</evidence>
<comment type="caution">
    <text evidence="2">The sequence shown here is derived from an EMBL/GenBank/DDBJ whole genome shotgun (WGS) entry which is preliminary data.</text>
</comment>
<accession>A0ABQ4K0S3</accession>